<comment type="subcellular location">
    <subcellularLocation>
        <location evidence="2">Cytoplasm</location>
    </subcellularLocation>
    <subcellularLocation>
        <location evidence="1">Nucleus</location>
    </subcellularLocation>
</comment>
<dbReference type="InterPro" id="IPR002305">
    <property type="entry name" value="aa-tRNA-synth_Ic"/>
</dbReference>
<dbReference type="PANTHER" id="PTHR46264">
    <property type="entry name" value="TYROSINE-TRNA LIGASE"/>
    <property type="match status" value="1"/>
</dbReference>
<dbReference type="OrthoDB" id="197206at2759"/>
<keyword evidence="10" id="KW-0539">Nucleus</keyword>
<dbReference type="EMBL" id="QPFP01000065">
    <property type="protein sequence ID" value="TEB24572.1"/>
    <property type="molecule type" value="Genomic_DNA"/>
</dbReference>
<evidence type="ECO:0000256" key="6">
    <source>
        <dbReference type="ARBA" id="ARBA00022741"/>
    </source>
</evidence>
<dbReference type="InterPro" id="IPR002307">
    <property type="entry name" value="Tyr-tRNA-ligase"/>
</dbReference>
<dbReference type="GO" id="GO:0004831">
    <property type="term" value="F:tyrosine-tRNA ligase activity"/>
    <property type="evidence" value="ECO:0007669"/>
    <property type="project" value="UniProtKB-EC"/>
</dbReference>
<dbReference type="CDD" id="cd00805">
    <property type="entry name" value="TyrRS_core"/>
    <property type="match status" value="1"/>
</dbReference>
<dbReference type="GO" id="GO:0005524">
    <property type="term" value="F:ATP binding"/>
    <property type="evidence" value="ECO:0007669"/>
    <property type="project" value="UniProtKB-KW"/>
</dbReference>
<evidence type="ECO:0000256" key="3">
    <source>
        <dbReference type="ARBA" id="ARBA00005594"/>
    </source>
</evidence>
<evidence type="ECO:0000256" key="8">
    <source>
        <dbReference type="ARBA" id="ARBA00022917"/>
    </source>
</evidence>
<evidence type="ECO:0000256" key="9">
    <source>
        <dbReference type="ARBA" id="ARBA00023146"/>
    </source>
</evidence>
<reference evidence="14 15" key="1">
    <citation type="journal article" date="2019" name="Nat. Ecol. Evol.">
        <title>Megaphylogeny resolves global patterns of mushroom evolution.</title>
        <authorList>
            <person name="Varga T."/>
            <person name="Krizsan K."/>
            <person name="Foldi C."/>
            <person name="Dima B."/>
            <person name="Sanchez-Garcia M."/>
            <person name="Sanchez-Ramirez S."/>
            <person name="Szollosi G.J."/>
            <person name="Szarkandi J.G."/>
            <person name="Papp V."/>
            <person name="Albert L."/>
            <person name="Andreopoulos W."/>
            <person name="Angelini C."/>
            <person name="Antonin V."/>
            <person name="Barry K.W."/>
            <person name="Bougher N.L."/>
            <person name="Buchanan P."/>
            <person name="Buyck B."/>
            <person name="Bense V."/>
            <person name="Catcheside P."/>
            <person name="Chovatia M."/>
            <person name="Cooper J."/>
            <person name="Damon W."/>
            <person name="Desjardin D."/>
            <person name="Finy P."/>
            <person name="Geml J."/>
            <person name="Haridas S."/>
            <person name="Hughes K."/>
            <person name="Justo A."/>
            <person name="Karasinski D."/>
            <person name="Kautmanova I."/>
            <person name="Kiss B."/>
            <person name="Kocsube S."/>
            <person name="Kotiranta H."/>
            <person name="LaButti K.M."/>
            <person name="Lechner B.E."/>
            <person name="Liimatainen K."/>
            <person name="Lipzen A."/>
            <person name="Lukacs Z."/>
            <person name="Mihaltcheva S."/>
            <person name="Morgado L.N."/>
            <person name="Niskanen T."/>
            <person name="Noordeloos M.E."/>
            <person name="Ohm R.A."/>
            <person name="Ortiz-Santana B."/>
            <person name="Ovrebo C."/>
            <person name="Racz N."/>
            <person name="Riley R."/>
            <person name="Savchenko A."/>
            <person name="Shiryaev A."/>
            <person name="Soop K."/>
            <person name="Spirin V."/>
            <person name="Szebenyi C."/>
            <person name="Tomsovsky M."/>
            <person name="Tulloss R.E."/>
            <person name="Uehling J."/>
            <person name="Grigoriev I.V."/>
            <person name="Vagvolgyi C."/>
            <person name="Papp T."/>
            <person name="Martin F.M."/>
            <person name="Miettinen O."/>
            <person name="Hibbett D.S."/>
            <person name="Nagy L.G."/>
        </authorList>
    </citation>
    <scope>NUCLEOTIDE SEQUENCE [LARGE SCALE GENOMIC DNA]</scope>
    <source>
        <strain evidence="14 15">FP101781</strain>
    </source>
</reference>
<dbReference type="InterPro" id="IPR023617">
    <property type="entry name" value="Tyr-tRNA-ligase_arc/euk-type"/>
</dbReference>
<feature type="compositionally biased region" description="Low complexity" evidence="13">
    <location>
        <begin position="433"/>
        <end position="445"/>
    </location>
</feature>
<dbReference type="PIRSF" id="PIRSF006588">
    <property type="entry name" value="TyrRS_arch_euk"/>
    <property type="match status" value="1"/>
</dbReference>
<evidence type="ECO:0000256" key="13">
    <source>
        <dbReference type="SAM" id="MobiDB-lite"/>
    </source>
</evidence>
<dbReference type="GO" id="GO:0006437">
    <property type="term" value="P:tyrosyl-tRNA aminoacylation"/>
    <property type="evidence" value="ECO:0007669"/>
    <property type="project" value="InterPro"/>
</dbReference>
<dbReference type="SUPFAM" id="SSF52374">
    <property type="entry name" value="Nucleotidylyl transferase"/>
    <property type="match status" value="1"/>
</dbReference>
<keyword evidence="15" id="KW-1185">Reference proteome</keyword>
<feature type="region of interest" description="Disordered" evidence="13">
    <location>
        <begin position="393"/>
        <end position="457"/>
    </location>
</feature>
<dbReference type="STRING" id="71717.A0A4Y7SS04"/>
<dbReference type="Gene3D" id="1.10.240.10">
    <property type="entry name" value="Tyrosyl-Transfer RNA Synthetase"/>
    <property type="match status" value="1"/>
</dbReference>
<evidence type="ECO:0000256" key="4">
    <source>
        <dbReference type="ARBA" id="ARBA00022490"/>
    </source>
</evidence>
<gene>
    <name evidence="14" type="ORF">FA13DRAFT_1766016</name>
</gene>
<keyword evidence="7 12" id="KW-0067">ATP-binding</keyword>
<evidence type="ECO:0000313" key="15">
    <source>
        <dbReference type="Proteomes" id="UP000298030"/>
    </source>
</evidence>
<organism evidence="14 15">
    <name type="scientific">Coprinellus micaceus</name>
    <name type="common">Glistening ink-cap mushroom</name>
    <name type="synonym">Coprinus micaceus</name>
    <dbReference type="NCBI Taxonomy" id="71717"/>
    <lineage>
        <taxon>Eukaryota</taxon>
        <taxon>Fungi</taxon>
        <taxon>Dikarya</taxon>
        <taxon>Basidiomycota</taxon>
        <taxon>Agaricomycotina</taxon>
        <taxon>Agaricomycetes</taxon>
        <taxon>Agaricomycetidae</taxon>
        <taxon>Agaricales</taxon>
        <taxon>Agaricineae</taxon>
        <taxon>Psathyrellaceae</taxon>
        <taxon>Coprinellus</taxon>
    </lineage>
</organism>
<name>A0A4Y7SS04_COPMI</name>
<evidence type="ECO:0000256" key="11">
    <source>
        <dbReference type="ARBA" id="ARBA00048248"/>
    </source>
</evidence>
<evidence type="ECO:0000313" key="14">
    <source>
        <dbReference type="EMBL" id="TEB24572.1"/>
    </source>
</evidence>
<protein>
    <recommendedName>
        <fullName evidence="12">Tyrosine--tRNA ligase</fullName>
        <ecNumber evidence="12">6.1.1.1</ecNumber>
    </recommendedName>
    <alternativeName>
        <fullName evidence="12">Tyrosyl-tRNA synthetase</fullName>
    </alternativeName>
</protein>
<keyword evidence="5 12" id="KW-0436">Ligase</keyword>
<comment type="similarity">
    <text evidence="3 12">Belongs to the class-I aminoacyl-tRNA synthetase family.</text>
</comment>
<dbReference type="EC" id="6.1.1.1" evidence="12"/>
<dbReference type="Gene3D" id="3.40.50.620">
    <property type="entry name" value="HUPs"/>
    <property type="match status" value="1"/>
</dbReference>
<keyword evidence="8 12" id="KW-0648">Protein biosynthesis</keyword>
<dbReference type="InterPro" id="IPR050489">
    <property type="entry name" value="Tyr-tRNA_synthase"/>
</dbReference>
<dbReference type="FunFam" id="1.10.240.10:FF:000004">
    <property type="entry name" value="Tyrosine--tRNA ligase"/>
    <property type="match status" value="1"/>
</dbReference>
<proteinExistence type="inferred from homology"/>
<dbReference type="GO" id="GO:0005737">
    <property type="term" value="C:cytoplasm"/>
    <property type="evidence" value="ECO:0007669"/>
    <property type="project" value="UniProtKB-SubCell"/>
</dbReference>
<accession>A0A4Y7SS04</accession>
<keyword evidence="6 12" id="KW-0547">Nucleotide-binding</keyword>
<evidence type="ECO:0000256" key="7">
    <source>
        <dbReference type="ARBA" id="ARBA00022840"/>
    </source>
</evidence>
<sequence>MEQAPNLLMILNFESSPVLQDSSSPYLLGPGTPEQRFELITRRLAEVLNGDTIQAILSEGKRNPKCYWGTAPTGRPHLGYLVPLTKIGDFLRAGVEVTVLLADVHAFLDNLKAPLNLVEHRTEYYKNIIRTVFGSLGIPTDKLTFVTGSSYQLTRDYNLDCYRLAATVTEHDAKKAGAEVVKQVESPLLSGLLYPGLQALDEEYLGVDFQFGGIDQRKIFTFAELYLPRLGYAKRAHLMNAMVPGLGGGKMSASDPNSKIDLLETPEVVKKKIKAAFCEEGNIEENGVLSFVGAVLLPISQLRKDHIAEAVAAGKPTDDLPKPFVGDGAPAEAVFSIMRNPKWGGEPSHYASFETLQQDFKDLKLHPGDLKTAVVDAINSILKPIREAYESSKEWQEVERKAYPPAVSDKPQKKKKEKVYHPPPPGRGKNPKQSSAEQAPSSEAAVDNQIPAPAASL</sequence>
<comment type="catalytic activity">
    <reaction evidence="11 12">
        <text>tRNA(Tyr) + L-tyrosine + ATP = L-tyrosyl-tRNA(Tyr) + AMP + diphosphate + H(+)</text>
        <dbReference type="Rhea" id="RHEA:10220"/>
        <dbReference type="Rhea" id="RHEA-COMP:9706"/>
        <dbReference type="Rhea" id="RHEA-COMP:9707"/>
        <dbReference type="ChEBI" id="CHEBI:15378"/>
        <dbReference type="ChEBI" id="CHEBI:30616"/>
        <dbReference type="ChEBI" id="CHEBI:33019"/>
        <dbReference type="ChEBI" id="CHEBI:58315"/>
        <dbReference type="ChEBI" id="CHEBI:78442"/>
        <dbReference type="ChEBI" id="CHEBI:78536"/>
        <dbReference type="ChEBI" id="CHEBI:456215"/>
        <dbReference type="EC" id="6.1.1.1"/>
    </reaction>
</comment>
<dbReference type="GO" id="GO:0005634">
    <property type="term" value="C:nucleus"/>
    <property type="evidence" value="ECO:0007669"/>
    <property type="project" value="UniProtKB-SubCell"/>
</dbReference>
<keyword evidence="4" id="KW-0963">Cytoplasm</keyword>
<dbReference type="Proteomes" id="UP000298030">
    <property type="component" value="Unassembled WGS sequence"/>
</dbReference>
<dbReference type="AlphaFoldDB" id="A0A4Y7SS04"/>
<evidence type="ECO:0000256" key="5">
    <source>
        <dbReference type="ARBA" id="ARBA00022598"/>
    </source>
</evidence>
<dbReference type="PRINTS" id="PR01040">
    <property type="entry name" value="TRNASYNTHTYR"/>
</dbReference>
<evidence type="ECO:0000256" key="12">
    <source>
        <dbReference type="RuleBase" id="RU361234"/>
    </source>
</evidence>
<dbReference type="NCBIfam" id="TIGR00234">
    <property type="entry name" value="tyrS"/>
    <property type="match status" value="1"/>
</dbReference>
<evidence type="ECO:0000256" key="10">
    <source>
        <dbReference type="ARBA" id="ARBA00023242"/>
    </source>
</evidence>
<dbReference type="Pfam" id="PF00579">
    <property type="entry name" value="tRNA-synt_1b"/>
    <property type="match status" value="1"/>
</dbReference>
<dbReference type="InterPro" id="IPR014729">
    <property type="entry name" value="Rossmann-like_a/b/a_fold"/>
</dbReference>
<evidence type="ECO:0000256" key="1">
    <source>
        <dbReference type="ARBA" id="ARBA00004123"/>
    </source>
</evidence>
<dbReference type="PANTHER" id="PTHR46264:SF4">
    <property type="entry name" value="TYROSINE--TRNA LIGASE, CYTOPLASMIC"/>
    <property type="match status" value="1"/>
</dbReference>
<evidence type="ECO:0000256" key="2">
    <source>
        <dbReference type="ARBA" id="ARBA00004496"/>
    </source>
</evidence>
<feature type="compositionally biased region" description="Basic and acidic residues" evidence="13">
    <location>
        <begin position="393"/>
        <end position="402"/>
    </location>
</feature>
<keyword evidence="9 12" id="KW-0030">Aminoacyl-tRNA synthetase</keyword>
<comment type="caution">
    <text evidence="14">The sequence shown here is derived from an EMBL/GenBank/DDBJ whole genome shotgun (WGS) entry which is preliminary data.</text>
</comment>
<dbReference type="FunFam" id="3.40.50.620:FF:000040">
    <property type="entry name" value="Tyrosine--tRNA ligase"/>
    <property type="match status" value="1"/>
</dbReference>